<dbReference type="Pfam" id="PF13208">
    <property type="entry name" value="TerB_N"/>
    <property type="match status" value="1"/>
</dbReference>
<dbReference type="CDD" id="cd07176">
    <property type="entry name" value="terB"/>
    <property type="match status" value="1"/>
</dbReference>
<dbReference type="InterPro" id="IPR025266">
    <property type="entry name" value="TerB_N"/>
</dbReference>
<dbReference type="Gene3D" id="1.10.3680.10">
    <property type="entry name" value="TerB-like"/>
    <property type="match status" value="1"/>
</dbReference>
<accession>A0ABT1HUA1</accession>
<dbReference type="InterPro" id="IPR007791">
    <property type="entry name" value="DjlA_N"/>
</dbReference>
<evidence type="ECO:0000259" key="1">
    <source>
        <dbReference type="Pfam" id="PF05099"/>
    </source>
</evidence>
<name>A0ABT1HUA1_STRSD</name>
<dbReference type="Proteomes" id="UP001205311">
    <property type="component" value="Unassembled WGS sequence"/>
</dbReference>
<evidence type="ECO:0000259" key="2">
    <source>
        <dbReference type="Pfam" id="PF13208"/>
    </source>
</evidence>
<reference evidence="4 5" key="1">
    <citation type="submission" date="2022-06" db="EMBL/GenBank/DDBJ databases">
        <title>Genomic Encyclopedia of Archaeal and Bacterial Type Strains, Phase II (KMG-II): from individual species to whole genera.</title>
        <authorList>
            <person name="Goeker M."/>
        </authorList>
    </citation>
    <scope>NUCLEOTIDE SEQUENCE [LARGE SCALE GENOMIC DNA]</scope>
    <source>
        <strain evidence="4 5">DSM 40477</strain>
    </source>
</reference>
<feature type="domain" description="Co-chaperone DjlA N-terminal" evidence="1">
    <location>
        <begin position="399"/>
        <end position="507"/>
    </location>
</feature>
<feature type="domain" description="TerB-C" evidence="3">
    <location>
        <begin position="551"/>
        <end position="677"/>
    </location>
</feature>
<keyword evidence="5" id="KW-1185">Reference proteome</keyword>
<feature type="domain" description="TerB N-terminal" evidence="2">
    <location>
        <begin position="1"/>
        <end position="193"/>
    </location>
</feature>
<dbReference type="EMBL" id="JAMTCP010000013">
    <property type="protein sequence ID" value="MCP2259097.1"/>
    <property type="molecule type" value="Genomic_DNA"/>
</dbReference>
<proteinExistence type="predicted"/>
<sequence length="679" mass="73493">MFYLGQVPRDHLDTNLSGEVLDPTLPVDWARADLAGQHMDYWPAYHSIPPQSRAAYLLWLQGGRSAPNADIGYVILFFYGLERRALVDAQHDPVARAELPSILGEVDRLLGIYGANHSFHRYATAFRQVLHCLISQGQAPGTPPDPAAHDRWDPPFSLRAGIGVFARDGRPVPADWALSWALLHPEIQPRTPVSRCQEEFRQLFTARYHQRHGDGIVVRPLKRRLALSYRPASAALTNVELALDLPDVVTAAAPTRVLRTLVEACTDELDAYSRLLGRQPEAAGSLAAIALLPSELFHVDLPALRPVRDLVDGALSHGVQQATIDMAELVALWPPRTPGKFVKADAVGLAQLLERLGVGLEPDVRMGGSVRADGPGVLFRLTTDQPVTPSAEYVAAMTLLHLAAVVSAADDDVSDVERDHLVRHLESSLHLAPGERTRLQAHLAWLLASDLKLSGLKKRLAGLTPAQREHVAEFATTVAGVDGHISPDEVKTLRRIYTLLELDPETVYARLHAVAAGSTSAERPEPAREPVTVIPADARPTGYAIPSATESPEKGGLRLDTALVQAKMRESAAVAAMLAEVFEDEDAPEEPTGKAATAPGEPTISTLDSAHSTLVRRLAEKPTWTRAEFDAVCAAVGLLPEGALDVVNEAAIEATDEPLVEDDGDHLRIDTDILGELLA</sequence>
<dbReference type="Pfam" id="PF15615">
    <property type="entry name" value="TerB_C"/>
    <property type="match status" value="1"/>
</dbReference>
<dbReference type="Pfam" id="PF05099">
    <property type="entry name" value="TerB"/>
    <property type="match status" value="1"/>
</dbReference>
<dbReference type="InterPro" id="IPR028932">
    <property type="entry name" value="TerB-C"/>
</dbReference>
<organism evidence="4 5">
    <name type="scientific">Streptoalloteichus tenebrarius (strain ATCC 17920 / DSM 40477 / JCM 4838 / CBS 697.72 / NBRC 16177 / NCIMB 11028 / NRRL B-12390 / A12253. 1 / ISP 5477)</name>
    <name type="common">Streptomyces tenebrarius</name>
    <dbReference type="NCBI Taxonomy" id="1933"/>
    <lineage>
        <taxon>Bacteria</taxon>
        <taxon>Bacillati</taxon>
        <taxon>Actinomycetota</taxon>
        <taxon>Actinomycetes</taxon>
        <taxon>Pseudonocardiales</taxon>
        <taxon>Pseudonocardiaceae</taxon>
        <taxon>Streptoalloteichus</taxon>
    </lineage>
</organism>
<evidence type="ECO:0000259" key="3">
    <source>
        <dbReference type="Pfam" id="PF15615"/>
    </source>
</evidence>
<dbReference type="SUPFAM" id="SSF158682">
    <property type="entry name" value="TerB-like"/>
    <property type="match status" value="1"/>
</dbReference>
<dbReference type="InterPro" id="IPR029024">
    <property type="entry name" value="TerB-like"/>
</dbReference>
<evidence type="ECO:0000313" key="4">
    <source>
        <dbReference type="EMBL" id="MCP2259097.1"/>
    </source>
</evidence>
<evidence type="ECO:0000313" key="5">
    <source>
        <dbReference type="Proteomes" id="UP001205311"/>
    </source>
</evidence>
<comment type="caution">
    <text evidence="4">The sequence shown here is derived from an EMBL/GenBank/DDBJ whole genome shotgun (WGS) entry which is preliminary data.</text>
</comment>
<protein>
    <submittedName>
        <fullName evidence="4">Tellurite resistance protein TerB</fullName>
    </submittedName>
</protein>
<gene>
    <name evidence="4" type="ORF">LX15_002798</name>
</gene>